<gene>
    <name evidence="2" type="ORF">KUV50_11165</name>
</gene>
<dbReference type="InterPro" id="IPR010496">
    <property type="entry name" value="AL/BT2_dom"/>
</dbReference>
<dbReference type="GO" id="GO:0016787">
    <property type="term" value="F:hydrolase activity"/>
    <property type="evidence" value="ECO:0007669"/>
    <property type="project" value="InterPro"/>
</dbReference>
<dbReference type="PROSITE" id="PS51257">
    <property type="entry name" value="PROKAR_LIPOPROTEIN"/>
    <property type="match status" value="1"/>
</dbReference>
<dbReference type="RefSeq" id="WP_222580229.1">
    <property type="nucleotide sequence ID" value="NZ_JAHVHU010000009.1"/>
</dbReference>
<reference evidence="2" key="1">
    <citation type="submission" date="2021-06" db="EMBL/GenBank/DDBJ databases">
        <title>44 bacteria genomes isolated from Dapeng, Shenzhen.</title>
        <authorList>
            <person name="Zheng W."/>
            <person name="Yu S."/>
            <person name="Huang Y."/>
        </authorList>
    </citation>
    <scope>NUCLEOTIDE SEQUENCE</scope>
    <source>
        <strain evidence="2">DP5N28-2</strain>
    </source>
</reference>
<organism evidence="2 3">
    <name type="scientific">Membranihabitans marinus</name>
    <dbReference type="NCBI Taxonomy" id="1227546"/>
    <lineage>
        <taxon>Bacteria</taxon>
        <taxon>Pseudomonadati</taxon>
        <taxon>Bacteroidota</taxon>
        <taxon>Saprospiria</taxon>
        <taxon>Saprospirales</taxon>
        <taxon>Saprospiraceae</taxon>
        <taxon>Membranihabitans</taxon>
    </lineage>
</organism>
<comment type="caution">
    <text evidence="2">The sequence shown here is derived from an EMBL/GenBank/DDBJ whole genome shotgun (WGS) entry which is preliminary data.</text>
</comment>
<protein>
    <submittedName>
        <fullName evidence="2">DUF1080 domain-containing protein</fullName>
    </submittedName>
</protein>
<dbReference type="EMBL" id="JAHVHU010000009">
    <property type="protein sequence ID" value="MBY5958697.1"/>
    <property type="molecule type" value="Genomic_DNA"/>
</dbReference>
<dbReference type="Gene3D" id="2.60.120.560">
    <property type="entry name" value="Exo-inulinase, domain 1"/>
    <property type="match status" value="1"/>
</dbReference>
<dbReference type="AlphaFoldDB" id="A0A953HZT0"/>
<sequence length="269" mass="30528">MKYLKRNTTMMTKILRFGLLAMTGTILTIVMSCSSNPEQNDDAKETDQAGDTEEWIDLFDGKSFEGWRTLGSDSVFTAFWKIEDGVLKKIDRGSVPARADGQPQQGGDLMTIDAYDNYELSWEWALFADGNSGLKYNVSEEMSMKSGSEHSALGFEYQMLDDSSDEYGDLKPSQFSGSLYDLLPAENVQLKPFGEFNQSRLRVDGNQVTHWLNDQKVLSYSFDSPELKSAYENSKFAEIPGFIDKRKGHIVLQDHITEAWFRNIKLKEL</sequence>
<evidence type="ECO:0000313" key="2">
    <source>
        <dbReference type="EMBL" id="MBY5958697.1"/>
    </source>
</evidence>
<accession>A0A953HZT0</accession>
<proteinExistence type="predicted"/>
<feature type="domain" description="3-keto-alpha-glucoside-1,2-lyase/3-keto-2-hydroxy-glucal hydratase" evidence="1">
    <location>
        <begin position="54"/>
        <end position="267"/>
    </location>
</feature>
<dbReference type="Pfam" id="PF06439">
    <property type="entry name" value="3keto-disac_hyd"/>
    <property type="match status" value="1"/>
</dbReference>
<evidence type="ECO:0000313" key="3">
    <source>
        <dbReference type="Proteomes" id="UP000753961"/>
    </source>
</evidence>
<evidence type="ECO:0000259" key="1">
    <source>
        <dbReference type="Pfam" id="PF06439"/>
    </source>
</evidence>
<keyword evidence="3" id="KW-1185">Reference proteome</keyword>
<dbReference type="Proteomes" id="UP000753961">
    <property type="component" value="Unassembled WGS sequence"/>
</dbReference>
<name>A0A953HZT0_9BACT</name>